<keyword evidence="2" id="KW-1185">Reference proteome</keyword>
<dbReference type="Gene3D" id="3.40.1260.10">
    <property type="entry name" value="DsrEFH-like"/>
    <property type="match status" value="1"/>
</dbReference>
<dbReference type="InterPro" id="IPR027396">
    <property type="entry name" value="DsrEFH-like"/>
</dbReference>
<accession>A0A4R2MZU6</accession>
<dbReference type="GO" id="GO:0005737">
    <property type="term" value="C:cytoplasm"/>
    <property type="evidence" value="ECO:0007669"/>
    <property type="project" value="InterPro"/>
</dbReference>
<dbReference type="RefSeq" id="WP_132024804.1">
    <property type="nucleotide sequence ID" value="NZ_CP016605.1"/>
</dbReference>
<organism evidence="1 2">
    <name type="scientific">Bisgaardia hudsonensis</name>
    <dbReference type="NCBI Taxonomy" id="109472"/>
    <lineage>
        <taxon>Bacteria</taxon>
        <taxon>Pseudomonadati</taxon>
        <taxon>Pseudomonadota</taxon>
        <taxon>Gammaproteobacteria</taxon>
        <taxon>Pasteurellales</taxon>
        <taxon>Pasteurellaceae</taxon>
        <taxon>Bisgaardia</taxon>
    </lineage>
</organism>
<comment type="caution">
    <text evidence="1">The sequence shown here is derived from an EMBL/GenBank/DDBJ whole genome shotgun (WGS) entry which is preliminary data.</text>
</comment>
<dbReference type="GO" id="GO:0002143">
    <property type="term" value="P:tRNA wobble position uridine thiolation"/>
    <property type="evidence" value="ECO:0007669"/>
    <property type="project" value="InterPro"/>
</dbReference>
<dbReference type="EMBL" id="SLXI01000007">
    <property type="protein sequence ID" value="TCP11503.1"/>
    <property type="molecule type" value="Genomic_DNA"/>
</dbReference>
<dbReference type="Pfam" id="PF04077">
    <property type="entry name" value="DsrH"/>
    <property type="match status" value="1"/>
</dbReference>
<dbReference type="SUPFAM" id="SSF75169">
    <property type="entry name" value="DsrEFH-like"/>
    <property type="match status" value="1"/>
</dbReference>
<evidence type="ECO:0000313" key="1">
    <source>
        <dbReference type="EMBL" id="TCP11503.1"/>
    </source>
</evidence>
<dbReference type="AlphaFoldDB" id="A0A4R2MZU6"/>
<gene>
    <name evidence="1" type="ORF">EV697_10754</name>
</gene>
<dbReference type="InterPro" id="IPR007215">
    <property type="entry name" value="Sulphur_relay_TusB/DsrH"/>
</dbReference>
<dbReference type="Proteomes" id="UP000294841">
    <property type="component" value="Unassembled WGS sequence"/>
</dbReference>
<sequence length="96" mass="11369">MLYTFSQANYSEKELIHLFKEIKSDDYILFWQDGVLFPIKYQSFLLSLNCNIGIFKNDVDARNLRYSKDLYSNKLKLVALDDIVDITINYFPQICL</sequence>
<reference evidence="1 2" key="1">
    <citation type="submission" date="2019-03" db="EMBL/GenBank/DDBJ databases">
        <title>Genomic Encyclopedia of Type Strains, Phase IV (KMG-IV): sequencing the most valuable type-strain genomes for metagenomic binning, comparative biology and taxonomic classification.</title>
        <authorList>
            <person name="Goeker M."/>
        </authorList>
    </citation>
    <scope>NUCLEOTIDE SEQUENCE [LARGE SCALE GENOMIC DNA]</scope>
    <source>
        <strain evidence="1 2">DSM 28231</strain>
    </source>
</reference>
<proteinExistence type="predicted"/>
<dbReference type="OrthoDB" id="7064722at2"/>
<name>A0A4R2MZU6_9PAST</name>
<evidence type="ECO:0000313" key="2">
    <source>
        <dbReference type="Proteomes" id="UP000294841"/>
    </source>
</evidence>
<protein>
    <submittedName>
        <fullName evidence="1">tRNA 2-thiouridine synthesizing protein B</fullName>
    </submittedName>
</protein>